<dbReference type="STRING" id="680198.SCAB_56991"/>
<dbReference type="KEGG" id="scb:SCAB_56991"/>
<dbReference type="eggNOG" id="ENOG5033FR8">
    <property type="taxonomic scope" value="Bacteria"/>
</dbReference>
<sequence>MFRRSAAVGESEALDMYDLAFLAGGVQRVADSAVVALSEAGSLRMRGSRVRALGEARRPEHPVERAVIAWCTRSRSIASVPTALRTSPEVEEIGRRLATRGLVTGTRRRPTRAGRRRLRSAQHDESLPAYVLDGPATLSRGPVRRGVLNAHPLPSGLGRTLTRMGRALDRDSDLDTTDSTPDWGGGFSCGGGGGGGGD</sequence>
<dbReference type="HOGENOM" id="CLU_1331306_0_0_11"/>
<dbReference type="NCBIfam" id="TIGR04222">
    <property type="entry name" value="near_uncomplex"/>
    <property type="match status" value="1"/>
</dbReference>
<gene>
    <name evidence="2" type="ordered locus">SCAB_56991</name>
</gene>
<organism evidence="2 3">
    <name type="scientific">Streptomyces scabiei (strain 87.22)</name>
    <dbReference type="NCBI Taxonomy" id="680198"/>
    <lineage>
        <taxon>Bacteria</taxon>
        <taxon>Bacillati</taxon>
        <taxon>Actinomycetota</taxon>
        <taxon>Actinomycetes</taxon>
        <taxon>Kitasatosporales</taxon>
        <taxon>Streptomycetaceae</taxon>
        <taxon>Streptomyces</taxon>
    </lineage>
</organism>
<feature type="region of interest" description="Disordered" evidence="1">
    <location>
        <begin position="170"/>
        <end position="198"/>
    </location>
</feature>
<evidence type="ECO:0000313" key="2">
    <source>
        <dbReference type="EMBL" id="CBG72724.1"/>
    </source>
</evidence>
<protein>
    <recommendedName>
        <fullName evidence="4">TIGR04222 domain-containing membrane protein</fullName>
    </recommendedName>
</protein>
<dbReference type="InterPro" id="IPR026467">
    <property type="entry name" value="Ser/Gly_Cys_C_dom"/>
</dbReference>
<name>C9Z2L3_STRSW</name>
<evidence type="ECO:0000256" key="1">
    <source>
        <dbReference type="SAM" id="MobiDB-lite"/>
    </source>
</evidence>
<accession>C9Z2L3</accession>
<reference evidence="2 3" key="1">
    <citation type="journal article" date="2010" name="Mol. Plant Microbe Interact.">
        <title>Streptomyces scabies 87-22 contains a coronafacic acid-like biosynthetic cluster that contributes to plant-microbe interactions.</title>
        <authorList>
            <person name="Bignell D.R."/>
            <person name="Seipke R.F."/>
            <person name="Huguet-Tapia J.C."/>
            <person name="Chambers A.H."/>
            <person name="Parry R.J."/>
            <person name="Loria R."/>
        </authorList>
    </citation>
    <scope>NUCLEOTIDE SEQUENCE [LARGE SCALE GENOMIC DNA]</scope>
    <source>
        <strain evidence="2 3">87.22</strain>
    </source>
</reference>
<proteinExistence type="predicted"/>
<feature type="compositionally biased region" description="Gly residues" evidence="1">
    <location>
        <begin position="183"/>
        <end position="198"/>
    </location>
</feature>
<keyword evidence="3" id="KW-1185">Reference proteome</keyword>
<evidence type="ECO:0008006" key="4">
    <source>
        <dbReference type="Google" id="ProtNLM"/>
    </source>
</evidence>
<evidence type="ECO:0000313" key="3">
    <source>
        <dbReference type="Proteomes" id="UP000001444"/>
    </source>
</evidence>
<dbReference type="EMBL" id="FN554889">
    <property type="protein sequence ID" value="CBG72724.1"/>
    <property type="molecule type" value="Genomic_DNA"/>
</dbReference>
<dbReference type="AlphaFoldDB" id="C9Z2L3"/>
<dbReference type="Proteomes" id="UP000001444">
    <property type="component" value="Chromosome"/>
</dbReference>